<evidence type="ECO:0000256" key="11">
    <source>
        <dbReference type="ARBA" id="ARBA00038408"/>
    </source>
</evidence>
<dbReference type="InterPro" id="IPR000297">
    <property type="entry name" value="PPIase_PpiC"/>
</dbReference>
<dbReference type="EMBL" id="JAUSWJ010000001">
    <property type="protein sequence ID" value="MDQ0514961.1"/>
    <property type="molecule type" value="Genomic_DNA"/>
</dbReference>
<organism evidence="16 17">
    <name type="scientific">Kaistia geumhonensis</name>
    <dbReference type="NCBI Taxonomy" id="410839"/>
    <lineage>
        <taxon>Bacteria</taxon>
        <taxon>Pseudomonadati</taxon>
        <taxon>Pseudomonadota</taxon>
        <taxon>Alphaproteobacteria</taxon>
        <taxon>Hyphomicrobiales</taxon>
        <taxon>Kaistiaceae</taxon>
        <taxon>Kaistia</taxon>
    </lineage>
</organism>
<comment type="similarity">
    <text evidence="11">Belongs to the PpiD chaperone family.</text>
</comment>
<proteinExistence type="inferred from homology"/>
<dbReference type="Gene3D" id="3.10.50.40">
    <property type="match status" value="1"/>
</dbReference>
<dbReference type="InterPro" id="IPR046357">
    <property type="entry name" value="PPIase_dom_sf"/>
</dbReference>
<evidence type="ECO:0000259" key="15">
    <source>
        <dbReference type="Pfam" id="PF13145"/>
    </source>
</evidence>
<evidence type="ECO:0000256" key="3">
    <source>
        <dbReference type="ARBA" id="ARBA00022475"/>
    </source>
</evidence>
<comment type="subcellular location">
    <subcellularLocation>
        <location evidence="1">Cell inner membrane</location>
        <topology evidence="1">Single-pass type II membrane protein</topology>
        <orientation evidence="1">Periplasmic side</orientation>
    </subcellularLocation>
</comment>
<reference evidence="16 17" key="1">
    <citation type="submission" date="2023-07" db="EMBL/GenBank/DDBJ databases">
        <title>Genomic Encyclopedia of Type Strains, Phase IV (KMG-IV): sequencing the most valuable type-strain genomes for metagenomic binning, comparative biology and taxonomic classification.</title>
        <authorList>
            <person name="Goeker M."/>
        </authorList>
    </citation>
    <scope>NUCLEOTIDE SEQUENCE [LARGE SCALE GENOMIC DNA]</scope>
    <source>
        <strain evidence="16 17">B1-1</strain>
    </source>
</reference>
<evidence type="ECO:0000313" key="16">
    <source>
        <dbReference type="EMBL" id="MDQ0514961.1"/>
    </source>
</evidence>
<feature type="domain" description="PpiC" evidence="15">
    <location>
        <begin position="247"/>
        <end position="366"/>
    </location>
</feature>
<gene>
    <name evidence="16" type="ORF">QO015_000574</name>
</gene>
<dbReference type="Gene3D" id="1.10.4030.10">
    <property type="entry name" value="Porin chaperone SurA, peptide-binding domain"/>
    <property type="match status" value="1"/>
</dbReference>
<dbReference type="PANTHER" id="PTHR47529">
    <property type="entry name" value="PEPTIDYL-PROLYL CIS-TRANS ISOMERASE D"/>
    <property type="match status" value="1"/>
</dbReference>
<name>A0ABU0M1Y0_9HYPH</name>
<evidence type="ECO:0000256" key="2">
    <source>
        <dbReference type="ARBA" id="ARBA00018370"/>
    </source>
</evidence>
<evidence type="ECO:0000313" key="17">
    <source>
        <dbReference type="Proteomes" id="UP001223743"/>
    </source>
</evidence>
<dbReference type="Proteomes" id="UP001223743">
    <property type="component" value="Unassembled WGS sequence"/>
</dbReference>
<accession>A0ABU0M1Y0</accession>
<dbReference type="InterPro" id="IPR052029">
    <property type="entry name" value="PpiD_chaperone"/>
</dbReference>
<dbReference type="SUPFAM" id="SSF109998">
    <property type="entry name" value="Triger factor/SurA peptide-binding domain-like"/>
    <property type="match status" value="1"/>
</dbReference>
<feature type="transmembrane region" description="Helical" evidence="14">
    <location>
        <begin position="12"/>
        <end position="34"/>
    </location>
</feature>
<evidence type="ECO:0000256" key="9">
    <source>
        <dbReference type="ARBA" id="ARBA00030642"/>
    </source>
</evidence>
<keyword evidence="8" id="KW-0143">Chaperone</keyword>
<dbReference type="Pfam" id="PF13145">
    <property type="entry name" value="Rotamase_2"/>
    <property type="match status" value="1"/>
</dbReference>
<evidence type="ECO:0000256" key="10">
    <source>
        <dbReference type="ARBA" id="ARBA00031484"/>
    </source>
</evidence>
<dbReference type="SUPFAM" id="SSF54534">
    <property type="entry name" value="FKBP-like"/>
    <property type="match status" value="1"/>
</dbReference>
<keyword evidence="7 14" id="KW-0472">Membrane</keyword>
<evidence type="ECO:0000256" key="6">
    <source>
        <dbReference type="ARBA" id="ARBA00022989"/>
    </source>
</evidence>
<keyword evidence="6 14" id="KW-1133">Transmembrane helix</keyword>
<protein>
    <recommendedName>
        <fullName evidence="2">Parvulin-like PPIase</fullName>
    </recommendedName>
    <alternativeName>
        <fullName evidence="9">Peptidyl-prolyl cis-trans isomerase plp</fullName>
    </alternativeName>
    <alternativeName>
        <fullName evidence="12">Periplasmic chaperone PpiD</fullName>
    </alternativeName>
    <alternativeName>
        <fullName evidence="13">Periplasmic folding chaperone</fullName>
    </alternativeName>
    <alternativeName>
        <fullName evidence="10">Rotamase plp</fullName>
    </alternativeName>
</protein>
<evidence type="ECO:0000256" key="4">
    <source>
        <dbReference type="ARBA" id="ARBA00022519"/>
    </source>
</evidence>
<keyword evidence="3" id="KW-1003">Cell membrane</keyword>
<keyword evidence="16" id="KW-0413">Isomerase</keyword>
<evidence type="ECO:0000256" key="1">
    <source>
        <dbReference type="ARBA" id="ARBA00004382"/>
    </source>
</evidence>
<keyword evidence="5 14" id="KW-0812">Transmembrane</keyword>
<dbReference type="InterPro" id="IPR027304">
    <property type="entry name" value="Trigger_fact/SurA_dom_sf"/>
</dbReference>
<keyword evidence="17" id="KW-1185">Reference proteome</keyword>
<evidence type="ECO:0000256" key="8">
    <source>
        <dbReference type="ARBA" id="ARBA00023186"/>
    </source>
</evidence>
<evidence type="ECO:0000256" key="7">
    <source>
        <dbReference type="ARBA" id="ARBA00023136"/>
    </source>
</evidence>
<comment type="caution">
    <text evidence="16">The sequence shown here is derived from an EMBL/GenBank/DDBJ whole genome shotgun (WGS) entry which is preliminary data.</text>
</comment>
<dbReference type="PANTHER" id="PTHR47529:SF1">
    <property type="entry name" value="PERIPLASMIC CHAPERONE PPID"/>
    <property type="match status" value="1"/>
</dbReference>
<dbReference type="GO" id="GO:0003755">
    <property type="term" value="F:peptidyl-prolyl cis-trans isomerase activity"/>
    <property type="evidence" value="ECO:0007669"/>
    <property type="project" value="UniProtKB-EC"/>
</dbReference>
<evidence type="ECO:0000256" key="14">
    <source>
        <dbReference type="SAM" id="Phobius"/>
    </source>
</evidence>
<evidence type="ECO:0000256" key="12">
    <source>
        <dbReference type="ARBA" id="ARBA00040743"/>
    </source>
</evidence>
<dbReference type="Pfam" id="PF13624">
    <property type="entry name" value="SurA_N_3"/>
    <property type="match status" value="1"/>
</dbReference>
<evidence type="ECO:0000256" key="5">
    <source>
        <dbReference type="ARBA" id="ARBA00022692"/>
    </source>
</evidence>
<keyword evidence="4" id="KW-0997">Cell inner membrane</keyword>
<sequence length="628" mass="67215">MLDSMRKHASGPVAKILIGILIISFGVWGVAGALSGIGTNTVAQVGNTEISVVDFDRAYRRELQNLSQQVGTQITPDQAKAFGLPNRVLSRLITEAALDDQAETLGLGVSQETLVKEIAADPAFKGAAGTFDRAYFVQLLRANGLNEDDYVLERRAVERRKQLADSISSGATLPATLAEAVHIYQSEARTIRYIVMPASLITDVGEPTAEQLTAYYNDHKADWKRPELREIAIMTLSPDDVARPSDIDDATAQKAYDADKAQYTTPETRHVYQLIFSDQTTADEQSAKLKGGASFESVVQSTGRQLADTDLGTITRDKLIDPKVAEAAFSLAPGATSDVIVGSFGPVLLWVPEVNPSTVKPFDEVKAEIKSNLALEAARRDLSSVRDSIEDARAGGATLQEIATKNKLTLRTVNVDATGNDGDGKPVADLPAKDQLLKAAFESDVGIDNQALADGDSTIWYAVSAIDPAADRTLDSVKDQVAAAWKKATIETKLAEKAKETAARLSKGETMDAVAASLGLTVQTDADQTRGSKPPADFSTDALKAAFDGPKGYAAAVAGVDPDQQIVLQVDSVTETPFVKDDPKEVSLTRQLADAMQNDLLQQYISELQNELGAKVNQQALQRVIGAS</sequence>
<evidence type="ECO:0000256" key="13">
    <source>
        <dbReference type="ARBA" id="ARBA00042775"/>
    </source>
</evidence>